<name>A0A8T1C8R7_9STRA</name>
<proteinExistence type="predicted"/>
<accession>A0A8T1C8R7</accession>
<dbReference type="InterPro" id="IPR004875">
    <property type="entry name" value="DDE_SF_endonuclease_dom"/>
</dbReference>
<reference evidence="3" key="1">
    <citation type="submission" date="2018-10" db="EMBL/GenBank/DDBJ databases">
        <title>Effector identification in a new, highly contiguous assembly of the strawberry crown rot pathogen Phytophthora cactorum.</title>
        <authorList>
            <person name="Armitage A.D."/>
            <person name="Nellist C.F."/>
            <person name="Bates H."/>
            <person name="Vickerstaff R.J."/>
            <person name="Harrison R.J."/>
        </authorList>
    </citation>
    <scope>NUCLEOTIDE SEQUENCE</scope>
    <source>
        <strain evidence="3">4040</strain>
    </source>
</reference>
<comment type="caution">
    <text evidence="3">The sequence shown here is derived from an EMBL/GenBank/DDBJ whole genome shotgun (WGS) entry which is preliminary data.</text>
</comment>
<evidence type="ECO:0000313" key="4">
    <source>
        <dbReference type="Proteomes" id="UP000736787"/>
    </source>
</evidence>
<feature type="chain" id="PRO_5035890382" description="DDE-1 domain-containing protein" evidence="1">
    <location>
        <begin position="30"/>
        <end position="272"/>
    </location>
</feature>
<feature type="signal peptide" evidence="1">
    <location>
        <begin position="1"/>
        <end position="29"/>
    </location>
</feature>
<dbReference type="EMBL" id="RCMK01000655">
    <property type="protein sequence ID" value="KAG2917443.1"/>
    <property type="molecule type" value="Genomic_DNA"/>
</dbReference>
<evidence type="ECO:0000259" key="2">
    <source>
        <dbReference type="Pfam" id="PF03184"/>
    </source>
</evidence>
<dbReference type="VEuPathDB" id="FungiDB:PC110_g14373"/>
<dbReference type="GO" id="GO:0003676">
    <property type="term" value="F:nucleic acid binding"/>
    <property type="evidence" value="ECO:0007669"/>
    <property type="project" value="InterPro"/>
</dbReference>
<dbReference type="Proteomes" id="UP000736787">
    <property type="component" value="Unassembled WGS sequence"/>
</dbReference>
<evidence type="ECO:0000256" key="1">
    <source>
        <dbReference type="SAM" id="SignalP"/>
    </source>
</evidence>
<evidence type="ECO:0000313" key="3">
    <source>
        <dbReference type="EMBL" id="KAG2917443.1"/>
    </source>
</evidence>
<gene>
    <name evidence="3" type="ORF">PC117_g17424</name>
</gene>
<dbReference type="AlphaFoldDB" id="A0A8T1C8R7"/>
<keyword evidence="1" id="KW-0732">Signal</keyword>
<protein>
    <recommendedName>
        <fullName evidence="2">DDE-1 domain-containing protein</fullName>
    </recommendedName>
</protein>
<sequence>MRKNKSMCVTSQWLLLMLFALSTGRSLDAAVVSIRRFRLRNRLSVRVITHRGTKKRSELQEVADKFSRTITYNLEMVGLIAGIQGADRYESVFNMDQTSIYIDMGPKRTTELNLSEPKMWMLFKECHKTRLVLPLSSVHRRRAKSYCRSSFLRGNEKAYCDEERMIEWIKEVWKPSVTAPRLLLLDSLKSHRINSVRDVLEKECCTSVEFIPPGITGLALPMDVSVMKEFKNLCKNYCVNYHAVNDFAQMPLLDVLSLRRLLHGHGERFERK</sequence>
<dbReference type="Pfam" id="PF03184">
    <property type="entry name" value="DDE_1"/>
    <property type="match status" value="1"/>
</dbReference>
<feature type="domain" description="DDE-1" evidence="2">
    <location>
        <begin position="154"/>
        <end position="242"/>
    </location>
</feature>
<organism evidence="3 4">
    <name type="scientific">Phytophthora cactorum</name>
    <dbReference type="NCBI Taxonomy" id="29920"/>
    <lineage>
        <taxon>Eukaryota</taxon>
        <taxon>Sar</taxon>
        <taxon>Stramenopiles</taxon>
        <taxon>Oomycota</taxon>
        <taxon>Peronosporomycetes</taxon>
        <taxon>Peronosporales</taxon>
        <taxon>Peronosporaceae</taxon>
        <taxon>Phytophthora</taxon>
    </lineage>
</organism>